<evidence type="ECO:0000313" key="1">
    <source>
        <dbReference type="EMBL" id="AFK40538.1"/>
    </source>
</evidence>
<dbReference type="AlphaFoldDB" id="I3SJU6"/>
<sequence>MEESECDGKWMDLQGKF</sequence>
<accession>I3SJU6</accession>
<organism evidence="1">
    <name type="scientific">Lotus japonicus</name>
    <name type="common">Lotus corniculatus var. japonicus</name>
    <dbReference type="NCBI Taxonomy" id="34305"/>
    <lineage>
        <taxon>Eukaryota</taxon>
        <taxon>Viridiplantae</taxon>
        <taxon>Streptophyta</taxon>
        <taxon>Embryophyta</taxon>
        <taxon>Tracheophyta</taxon>
        <taxon>Spermatophyta</taxon>
        <taxon>Magnoliopsida</taxon>
        <taxon>eudicotyledons</taxon>
        <taxon>Gunneridae</taxon>
        <taxon>Pentapetalae</taxon>
        <taxon>rosids</taxon>
        <taxon>fabids</taxon>
        <taxon>Fabales</taxon>
        <taxon>Fabaceae</taxon>
        <taxon>Papilionoideae</taxon>
        <taxon>50 kb inversion clade</taxon>
        <taxon>NPAAA clade</taxon>
        <taxon>Hologalegina</taxon>
        <taxon>robinioid clade</taxon>
        <taxon>Loteae</taxon>
        <taxon>Lotus</taxon>
    </lineage>
</organism>
<protein>
    <submittedName>
        <fullName evidence="1">Uncharacterized protein</fullName>
    </submittedName>
</protein>
<dbReference type="EMBL" id="BT140743">
    <property type="protein sequence ID" value="AFK40538.1"/>
    <property type="molecule type" value="mRNA"/>
</dbReference>
<name>I3SJU6_LOTJA</name>
<proteinExistence type="evidence at transcript level"/>
<reference evidence="1" key="1">
    <citation type="submission" date="2012-05" db="EMBL/GenBank/DDBJ databases">
        <authorList>
            <person name="Krishnakumar V."/>
            <person name="Cheung F."/>
            <person name="Xiao Y."/>
            <person name="Chan A."/>
            <person name="Moskal W.A."/>
            <person name="Town C.D."/>
        </authorList>
    </citation>
    <scope>NUCLEOTIDE SEQUENCE</scope>
</reference>